<name>A0A2W4LUC6_9PSEU</name>
<dbReference type="PRINTS" id="PR00411">
    <property type="entry name" value="PNDRDTASEI"/>
</dbReference>
<keyword evidence="6" id="KW-0676">Redox-active center</keyword>
<keyword evidence="5" id="KW-0560">Oxidoreductase</keyword>
<reference evidence="10" key="1">
    <citation type="submission" date="2018-05" db="EMBL/GenBank/DDBJ databases">
        <authorList>
            <person name="Lanie J.A."/>
            <person name="Ng W.-L."/>
            <person name="Kazmierczak K.M."/>
            <person name="Andrzejewski T.M."/>
            <person name="Davidsen T.M."/>
            <person name="Wayne K.J."/>
            <person name="Tettelin H."/>
            <person name="Glass J.I."/>
            <person name="Rusch D."/>
            <person name="Podicherti R."/>
            <person name="Tsui H.-C.T."/>
            <person name="Winkler M.E."/>
        </authorList>
    </citation>
    <scope>NUCLEOTIDE SEQUENCE</scope>
    <source>
        <strain evidence="10">ZC4RG45</strain>
    </source>
</reference>
<protein>
    <submittedName>
        <fullName evidence="9">FAD-dependent oxidoreductase</fullName>
    </submittedName>
    <submittedName>
        <fullName evidence="10">Pyridine nucleotide-disulfide oxidoreductase</fullName>
    </submittedName>
</protein>
<dbReference type="Pfam" id="PF07992">
    <property type="entry name" value="Pyr_redox_2"/>
    <property type="match status" value="1"/>
</dbReference>
<evidence type="ECO:0000313" key="9">
    <source>
        <dbReference type="EMBL" id="MFO7192272.1"/>
    </source>
</evidence>
<accession>A0A2W4LUC6</accession>
<dbReference type="AlphaFoldDB" id="A0A2W4LUC6"/>
<dbReference type="InterPro" id="IPR050260">
    <property type="entry name" value="FAD-bd_OxRdtase"/>
</dbReference>
<sequence length="388" mass="40932">MPGRLVVVGGGAAGMSAASAARRTDPHLEIVVLEATGYAAYGLCGLPYYVAGLIESVESLAAYSPEFFRRRRRIDLRLHARVHSIDPATRTVTYSHDGHQRRLGYDRIVLTTGATPVRPDVPGLDDPRVFTVRSLPDAISLRSLLDAGRLGRVLIVGAGYIGLEMAEAFVHRGSTVTVVEALGQVMPNLDAPVAALVEEEVRRQPVDLRLGAKVTGVTRVGDRLLAEIDSDEVLVDAVVLATGVRPASELIAGARADSRGWLLVDDHMRTSVPDVFAAGDCIAPWHRVLGRPAAVPLGPAANKTGRVAGTVAAGGSATFPGIVGTAVAKVFDLAVARTGLTETDARAEGLPAMATEVTGMSRAKYYPGSQPVHTRMVHTPDGRLLGVQ</sequence>
<dbReference type="Gene3D" id="3.50.50.60">
    <property type="entry name" value="FAD/NAD(P)-binding domain"/>
    <property type="match status" value="2"/>
</dbReference>
<comment type="similarity">
    <text evidence="2">Belongs to the class-III pyridine nucleotide-disulfide oxidoreductase family.</text>
</comment>
<dbReference type="GO" id="GO:0016491">
    <property type="term" value="F:oxidoreductase activity"/>
    <property type="evidence" value="ECO:0007669"/>
    <property type="project" value="UniProtKB-KW"/>
</dbReference>
<dbReference type="SUPFAM" id="SSF51905">
    <property type="entry name" value="FAD/NAD(P)-binding domain"/>
    <property type="match status" value="2"/>
</dbReference>
<reference evidence="9 11" key="3">
    <citation type="journal article" date="2021" name="BMC Genomics">
        <title>Genome-resolved metagenome and metatranscriptome analyses of thermophilic composting reveal key bacterial players and their metabolic interactions.</title>
        <authorList>
            <person name="Braga L.P.P."/>
            <person name="Pereira R.V."/>
            <person name="Martins L.F."/>
            <person name="Moura L.M.S."/>
            <person name="Sanchez F.B."/>
            <person name="Patane J.S.L."/>
            <person name="da Silva A.M."/>
            <person name="Setubal J.C."/>
        </authorList>
    </citation>
    <scope>NUCLEOTIDE SEQUENCE [LARGE SCALE GENOMIC DNA]</scope>
    <source>
        <strain evidence="9">ZC4RG45</strain>
    </source>
</reference>
<evidence type="ECO:0000256" key="3">
    <source>
        <dbReference type="ARBA" id="ARBA00022630"/>
    </source>
</evidence>
<dbReference type="Proteomes" id="UP000249324">
    <property type="component" value="Unassembled WGS sequence"/>
</dbReference>
<dbReference type="InterPro" id="IPR004099">
    <property type="entry name" value="Pyr_nucl-diS_OxRdtase_dimer"/>
</dbReference>
<feature type="domain" description="Pyridine nucleotide-disulphide oxidoreductase dimerisation" evidence="7">
    <location>
        <begin position="327"/>
        <end position="388"/>
    </location>
</feature>
<dbReference type="SUPFAM" id="SSF55424">
    <property type="entry name" value="FAD/NAD-linked reductases, dimerisation (C-terminal) domain"/>
    <property type="match status" value="1"/>
</dbReference>
<organism evidence="10">
    <name type="scientific">Thermocrispum agreste</name>
    <dbReference type="NCBI Taxonomy" id="37925"/>
    <lineage>
        <taxon>Bacteria</taxon>
        <taxon>Bacillati</taxon>
        <taxon>Actinomycetota</taxon>
        <taxon>Actinomycetes</taxon>
        <taxon>Pseudonocardiales</taxon>
        <taxon>Pseudonocardiaceae</taxon>
        <taxon>Thermocrispum</taxon>
    </lineage>
</organism>
<keyword evidence="4" id="KW-0274">FAD</keyword>
<dbReference type="PANTHER" id="PTHR43429:SF1">
    <property type="entry name" value="NAD(P)H SULFUR OXIDOREDUCTASE (COA-DEPENDENT)"/>
    <property type="match status" value="1"/>
</dbReference>
<dbReference type="PANTHER" id="PTHR43429">
    <property type="entry name" value="PYRIDINE NUCLEOTIDE-DISULFIDE OXIDOREDUCTASE DOMAIN-CONTAINING"/>
    <property type="match status" value="1"/>
</dbReference>
<gene>
    <name evidence="9" type="ORF">DIU77_008515</name>
    <name evidence="10" type="ORF">DIU77_06175</name>
</gene>
<evidence type="ECO:0000256" key="1">
    <source>
        <dbReference type="ARBA" id="ARBA00001974"/>
    </source>
</evidence>
<evidence type="ECO:0000259" key="8">
    <source>
        <dbReference type="Pfam" id="PF07992"/>
    </source>
</evidence>
<evidence type="ECO:0000259" key="7">
    <source>
        <dbReference type="Pfam" id="PF02852"/>
    </source>
</evidence>
<dbReference type="EMBL" id="QGUI01000175">
    <property type="protein sequence ID" value="PZM99276.1"/>
    <property type="molecule type" value="Genomic_DNA"/>
</dbReference>
<reference evidence="9" key="4">
    <citation type="submission" date="2023-08" db="EMBL/GenBank/DDBJ databases">
        <authorList>
            <person name="Guima S.E.S."/>
            <person name="Martins L.F."/>
            <person name="Silva A.M."/>
            <person name="Setubal J.C."/>
        </authorList>
    </citation>
    <scope>NUCLEOTIDE SEQUENCE</scope>
    <source>
        <strain evidence="9">ZC4RG45</strain>
    </source>
</reference>
<dbReference type="InterPro" id="IPR036188">
    <property type="entry name" value="FAD/NAD-bd_sf"/>
</dbReference>
<evidence type="ECO:0000313" key="10">
    <source>
        <dbReference type="EMBL" id="PZM99276.1"/>
    </source>
</evidence>
<feature type="domain" description="FAD/NAD(P)-binding" evidence="8">
    <location>
        <begin position="4"/>
        <end position="286"/>
    </location>
</feature>
<dbReference type="Pfam" id="PF02852">
    <property type="entry name" value="Pyr_redox_dim"/>
    <property type="match status" value="1"/>
</dbReference>
<evidence type="ECO:0000256" key="6">
    <source>
        <dbReference type="ARBA" id="ARBA00023284"/>
    </source>
</evidence>
<evidence type="ECO:0000256" key="2">
    <source>
        <dbReference type="ARBA" id="ARBA00009130"/>
    </source>
</evidence>
<keyword evidence="3" id="KW-0285">Flavoprotein</keyword>
<evidence type="ECO:0000256" key="4">
    <source>
        <dbReference type="ARBA" id="ARBA00022827"/>
    </source>
</evidence>
<proteinExistence type="inferred from homology"/>
<dbReference type="InterPro" id="IPR023753">
    <property type="entry name" value="FAD/NAD-binding_dom"/>
</dbReference>
<reference evidence="9" key="2">
    <citation type="submission" date="2018-05" db="EMBL/GenBank/DDBJ databases">
        <authorList>
            <person name="Moura L."/>
            <person name="Setubal J.C."/>
        </authorList>
    </citation>
    <scope>NUCLEOTIDE SEQUENCE</scope>
    <source>
        <strain evidence="9">ZC4RG45</strain>
    </source>
</reference>
<evidence type="ECO:0000256" key="5">
    <source>
        <dbReference type="ARBA" id="ARBA00023002"/>
    </source>
</evidence>
<comment type="caution">
    <text evidence="10">The sequence shown here is derived from an EMBL/GenBank/DDBJ whole genome shotgun (WGS) entry which is preliminary data.</text>
</comment>
<dbReference type="InterPro" id="IPR016156">
    <property type="entry name" value="FAD/NAD-linked_Rdtase_dimer_sf"/>
</dbReference>
<dbReference type="PRINTS" id="PR00368">
    <property type="entry name" value="FADPNR"/>
</dbReference>
<dbReference type="EMBL" id="QGUI02000085">
    <property type="protein sequence ID" value="MFO7192272.1"/>
    <property type="molecule type" value="Genomic_DNA"/>
</dbReference>
<comment type="cofactor">
    <cofactor evidence="1">
        <name>FAD</name>
        <dbReference type="ChEBI" id="CHEBI:57692"/>
    </cofactor>
</comment>
<evidence type="ECO:0000313" key="11">
    <source>
        <dbReference type="Proteomes" id="UP000249324"/>
    </source>
</evidence>
<feature type="non-terminal residue" evidence="10">
    <location>
        <position position="388"/>
    </location>
</feature>